<evidence type="ECO:0000313" key="3">
    <source>
        <dbReference type="Proteomes" id="UP000266313"/>
    </source>
</evidence>
<evidence type="ECO:0000256" key="1">
    <source>
        <dbReference type="SAM" id="MobiDB-lite"/>
    </source>
</evidence>
<evidence type="ECO:0000313" key="2">
    <source>
        <dbReference type="EMBL" id="BBA37576.1"/>
    </source>
</evidence>
<keyword evidence="3" id="KW-1185">Reference proteome</keyword>
<organism evidence="2 3">
    <name type="scientific">Methylocaldum marinum</name>
    <dbReference type="NCBI Taxonomy" id="1432792"/>
    <lineage>
        <taxon>Bacteria</taxon>
        <taxon>Pseudomonadati</taxon>
        <taxon>Pseudomonadota</taxon>
        <taxon>Gammaproteobacteria</taxon>
        <taxon>Methylococcales</taxon>
        <taxon>Methylococcaceae</taxon>
        <taxon>Methylocaldum</taxon>
    </lineage>
</organism>
<dbReference type="EMBL" id="AP017928">
    <property type="protein sequence ID" value="BBA37576.1"/>
    <property type="molecule type" value="Genomic_DNA"/>
</dbReference>
<dbReference type="SUPFAM" id="SSF46689">
    <property type="entry name" value="Homeodomain-like"/>
    <property type="match status" value="1"/>
</dbReference>
<dbReference type="InterPro" id="IPR009057">
    <property type="entry name" value="Homeodomain-like_sf"/>
</dbReference>
<dbReference type="RefSeq" id="WP_170161295.1">
    <property type="nucleotide sequence ID" value="NZ_AP017928.1"/>
</dbReference>
<dbReference type="Pfam" id="PF13565">
    <property type="entry name" value="HTH_32"/>
    <property type="match status" value="1"/>
</dbReference>
<dbReference type="AlphaFoldDB" id="A0A286T7J7"/>
<feature type="compositionally biased region" description="Basic residues" evidence="1">
    <location>
        <begin position="1"/>
        <end position="10"/>
    </location>
</feature>
<gene>
    <name evidence="2" type="ORF">sS8_5659</name>
</gene>
<dbReference type="Proteomes" id="UP000266313">
    <property type="component" value="Chromosome"/>
</dbReference>
<evidence type="ECO:0008006" key="4">
    <source>
        <dbReference type="Google" id="ProtNLM"/>
    </source>
</evidence>
<dbReference type="KEGG" id="mmai:sS8_5659"/>
<sequence length="79" mass="8917">MRTGKAKLAPRPHAGGPPRCLDETDERLIRQCLEQQPDLTLDELRETLAQQNGKSVSRATLGRVVQRLNLPRKKDSSRD</sequence>
<reference evidence="2 3" key="1">
    <citation type="submission" date="2016-12" db="EMBL/GenBank/DDBJ databases">
        <title>Genome sequencing of Methylocaldum marinum.</title>
        <authorList>
            <person name="Takeuchi M."/>
            <person name="Kamagata Y."/>
            <person name="Hiraoka S."/>
            <person name="Oshima K."/>
            <person name="Hattori M."/>
            <person name="Iwasaki W."/>
        </authorList>
    </citation>
    <scope>NUCLEOTIDE SEQUENCE [LARGE SCALE GENOMIC DNA]</scope>
    <source>
        <strain evidence="2 3">S8</strain>
    </source>
</reference>
<feature type="region of interest" description="Disordered" evidence="1">
    <location>
        <begin position="1"/>
        <end position="21"/>
    </location>
</feature>
<protein>
    <recommendedName>
        <fullName evidence="4">Transposase</fullName>
    </recommendedName>
</protein>
<accession>A0A286T7J7</accession>
<name>A0A286T7J7_9GAMM</name>
<proteinExistence type="predicted"/>